<reference evidence="2 3" key="1">
    <citation type="journal article" date="2024" name="Nat. Commun.">
        <title>Phylogenomics reveals the evolutionary origins of lichenization in chlorophyte algae.</title>
        <authorList>
            <person name="Puginier C."/>
            <person name="Libourel C."/>
            <person name="Otte J."/>
            <person name="Skaloud P."/>
            <person name="Haon M."/>
            <person name="Grisel S."/>
            <person name="Petersen M."/>
            <person name="Berrin J.G."/>
            <person name="Delaux P.M."/>
            <person name="Dal Grande F."/>
            <person name="Keller J."/>
        </authorList>
    </citation>
    <scope>NUCLEOTIDE SEQUENCE [LARGE SCALE GENOMIC DNA]</scope>
    <source>
        <strain evidence="2 3">SAG 216-7</strain>
    </source>
</reference>
<keyword evidence="1" id="KW-0472">Membrane</keyword>
<name>A0ABR2YEQ9_9CHLO</name>
<evidence type="ECO:0000313" key="2">
    <source>
        <dbReference type="EMBL" id="KAK9903992.1"/>
    </source>
</evidence>
<dbReference type="EMBL" id="JALJOT010000013">
    <property type="protein sequence ID" value="KAK9903992.1"/>
    <property type="molecule type" value="Genomic_DNA"/>
</dbReference>
<keyword evidence="3" id="KW-1185">Reference proteome</keyword>
<proteinExistence type="predicted"/>
<keyword evidence="1" id="KW-1133">Transmembrane helix</keyword>
<sequence length="135" mass="15246">MEVPGSIDSSAAGYNVFIILLGVWILTVLSDGLFKLLNCWRIGRKLRHLPSLPSSLLGPKGPKHKRADRHRIYGELAQKYGPIMTYRILTTHVMVTDPALAAEALRHKNIDKALPHQLNLRVLDELTGRGRTRRY</sequence>
<evidence type="ECO:0000313" key="3">
    <source>
        <dbReference type="Proteomes" id="UP001491310"/>
    </source>
</evidence>
<evidence type="ECO:0000256" key="1">
    <source>
        <dbReference type="SAM" id="Phobius"/>
    </source>
</evidence>
<gene>
    <name evidence="2" type="ORF">WJX75_002053</name>
</gene>
<organism evidence="2 3">
    <name type="scientific">Coccomyxa subellipsoidea</name>
    <dbReference type="NCBI Taxonomy" id="248742"/>
    <lineage>
        <taxon>Eukaryota</taxon>
        <taxon>Viridiplantae</taxon>
        <taxon>Chlorophyta</taxon>
        <taxon>core chlorophytes</taxon>
        <taxon>Trebouxiophyceae</taxon>
        <taxon>Trebouxiophyceae incertae sedis</taxon>
        <taxon>Coccomyxaceae</taxon>
        <taxon>Coccomyxa</taxon>
    </lineage>
</organism>
<evidence type="ECO:0008006" key="4">
    <source>
        <dbReference type="Google" id="ProtNLM"/>
    </source>
</evidence>
<keyword evidence="1" id="KW-0812">Transmembrane</keyword>
<dbReference type="SUPFAM" id="SSF48264">
    <property type="entry name" value="Cytochrome P450"/>
    <property type="match status" value="1"/>
</dbReference>
<dbReference type="Proteomes" id="UP001491310">
    <property type="component" value="Unassembled WGS sequence"/>
</dbReference>
<feature type="transmembrane region" description="Helical" evidence="1">
    <location>
        <begin position="12"/>
        <end position="37"/>
    </location>
</feature>
<accession>A0ABR2YEQ9</accession>
<comment type="caution">
    <text evidence="2">The sequence shown here is derived from an EMBL/GenBank/DDBJ whole genome shotgun (WGS) entry which is preliminary data.</text>
</comment>
<dbReference type="InterPro" id="IPR036396">
    <property type="entry name" value="Cyt_P450_sf"/>
</dbReference>
<dbReference type="Gene3D" id="1.10.630.10">
    <property type="entry name" value="Cytochrome P450"/>
    <property type="match status" value="1"/>
</dbReference>
<protein>
    <recommendedName>
        <fullName evidence="4">Cytochrome P450</fullName>
    </recommendedName>
</protein>